<feature type="region of interest" description="Disordered" evidence="1">
    <location>
        <begin position="168"/>
        <end position="189"/>
    </location>
</feature>
<keyword evidence="3" id="KW-1185">Reference proteome</keyword>
<organism evidence="2 3">
    <name type="scientific">Dryococelus australis</name>
    <dbReference type="NCBI Taxonomy" id="614101"/>
    <lineage>
        <taxon>Eukaryota</taxon>
        <taxon>Metazoa</taxon>
        <taxon>Ecdysozoa</taxon>
        <taxon>Arthropoda</taxon>
        <taxon>Hexapoda</taxon>
        <taxon>Insecta</taxon>
        <taxon>Pterygota</taxon>
        <taxon>Neoptera</taxon>
        <taxon>Polyneoptera</taxon>
        <taxon>Phasmatodea</taxon>
        <taxon>Verophasmatodea</taxon>
        <taxon>Anareolatae</taxon>
        <taxon>Phasmatidae</taxon>
        <taxon>Eurycanthinae</taxon>
        <taxon>Dryococelus</taxon>
    </lineage>
</organism>
<accession>A0ABQ9I5M0</accession>
<gene>
    <name evidence="2" type="ORF">PR048_004503</name>
</gene>
<reference evidence="2 3" key="1">
    <citation type="submission" date="2023-02" db="EMBL/GenBank/DDBJ databases">
        <title>LHISI_Scaffold_Assembly.</title>
        <authorList>
            <person name="Stuart O.P."/>
            <person name="Cleave R."/>
            <person name="Magrath M.J.L."/>
            <person name="Mikheyev A.S."/>
        </authorList>
    </citation>
    <scope>NUCLEOTIDE SEQUENCE [LARGE SCALE GENOMIC DNA]</scope>
    <source>
        <strain evidence="2">Daus_M_001</strain>
        <tissue evidence="2">Leg muscle</tissue>
    </source>
</reference>
<name>A0ABQ9I5M0_9NEOP</name>
<evidence type="ECO:0000313" key="2">
    <source>
        <dbReference type="EMBL" id="KAJ8891944.1"/>
    </source>
</evidence>
<feature type="compositionally biased region" description="Polar residues" evidence="1">
    <location>
        <begin position="272"/>
        <end position="284"/>
    </location>
</feature>
<dbReference type="EMBL" id="JARBHB010000002">
    <property type="protein sequence ID" value="KAJ8891944.1"/>
    <property type="molecule type" value="Genomic_DNA"/>
</dbReference>
<evidence type="ECO:0000313" key="3">
    <source>
        <dbReference type="Proteomes" id="UP001159363"/>
    </source>
</evidence>
<protein>
    <submittedName>
        <fullName evidence="2">Uncharacterized protein</fullName>
    </submittedName>
</protein>
<feature type="region of interest" description="Disordered" evidence="1">
    <location>
        <begin position="220"/>
        <end position="284"/>
    </location>
</feature>
<dbReference type="Proteomes" id="UP001159363">
    <property type="component" value="Chromosome 2"/>
</dbReference>
<feature type="compositionally biased region" description="Polar residues" evidence="1">
    <location>
        <begin position="231"/>
        <end position="247"/>
    </location>
</feature>
<sequence>MFGTGKNSATRGAVFQKHGAVPCFLISDRRQFPCNFLFNYGNVQRCGDGKPLNDYNVALRTLFASAGGIVTRRGANENDRVLHTALSQNDEAPPPSGVQYLGIVIANVRHSRLLTPFYVCIPRTCGDTSVPCLRALPRRDVTNEHAILEKARHNPHKGRRCLSEQVMSDQRRQESITPKQATNAVPLRQNRLQHYSLKMPSSITPKQATNAVPLRQNRLQHYSLKRPSVSLRASNEQPTTARVNHAQTSHKRCPSATKQTTALQPEKAVGVSPSNQSRPNKPQTLSLAAEEANKPIALSGHTQDYEQIEKLQEHAVANQDQGPFLQPRAATQENGYAHATGNATLFGLCVLLYSVTQAADHQWYVDHSLVTTGVSRATEQAHTSNKAIASPIYCHTPEQGCRVLWNSAGMKGRVKTGDPRENPPTCCIVRHVSHMRKSGSDHAGNRARITKVGDTLSNRYTTAAPARL</sequence>
<evidence type="ECO:0000256" key="1">
    <source>
        <dbReference type="SAM" id="MobiDB-lite"/>
    </source>
</evidence>
<proteinExistence type="predicted"/>
<comment type="caution">
    <text evidence="2">The sequence shown here is derived from an EMBL/GenBank/DDBJ whole genome shotgun (WGS) entry which is preliminary data.</text>
</comment>